<reference evidence="9" key="3">
    <citation type="submission" date="2025-09" db="UniProtKB">
        <authorList>
            <consortium name="Ensembl"/>
        </authorList>
    </citation>
    <scope>IDENTIFICATION</scope>
</reference>
<dbReference type="SUPFAM" id="SSF51735">
    <property type="entry name" value="NAD(P)-binding Rossmann-fold domains"/>
    <property type="match status" value="1"/>
</dbReference>
<evidence type="ECO:0000259" key="8">
    <source>
        <dbReference type="Pfam" id="PF16363"/>
    </source>
</evidence>
<keyword evidence="6" id="KW-0456">Lyase</keyword>
<dbReference type="FunFam" id="3.40.50.720:FF:000304">
    <property type="entry name" value="UDP-glucose 4,6-dehydratase"/>
    <property type="match status" value="1"/>
</dbReference>
<dbReference type="GO" id="GO:0009225">
    <property type="term" value="P:nucleotide-sugar metabolic process"/>
    <property type="evidence" value="ECO:0007669"/>
    <property type="project" value="InterPro"/>
</dbReference>
<dbReference type="CDD" id="cd05246">
    <property type="entry name" value="dTDP_GD_SDR_e"/>
    <property type="match status" value="1"/>
</dbReference>
<evidence type="ECO:0000256" key="5">
    <source>
        <dbReference type="ARBA" id="ARBA00023027"/>
    </source>
</evidence>
<evidence type="ECO:0000256" key="6">
    <source>
        <dbReference type="ARBA" id="ARBA00023239"/>
    </source>
</evidence>
<evidence type="ECO:0000256" key="2">
    <source>
        <dbReference type="ARBA" id="ARBA00001911"/>
    </source>
</evidence>
<keyword evidence="10" id="KW-1185">Reference proteome</keyword>
<dbReference type="GO" id="GO:0008460">
    <property type="term" value="F:dTDP-glucose 4,6-dehydratase activity"/>
    <property type="evidence" value="ECO:0007669"/>
    <property type="project" value="UniProtKB-EC"/>
</dbReference>
<dbReference type="InterPro" id="IPR005888">
    <property type="entry name" value="dTDP_Gluc_deHydtase"/>
</dbReference>
<dbReference type="EC" id="4.2.1.46" evidence="4"/>
<keyword evidence="5" id="KW-0520">NAD</keyword>
<dbReference type="Gene3D" id="3.40.50.720">
    <property type="entry name" value="NAD(P)-binding Rossmann-like Domain"/>
    <property type="match status" value="1"/>
</dbReference>
<comment type="cofactor">
    <cofactor evidence="2">
        <name>NAD(+)</name>
        <dbReference type="ChEBI" id="CHEBI:57540"/>
    </cofactor>
</comment>
<evidence type="ECO:0000256" key="4">
    <source>
        <dbReference type="ARBA" id="ARBA00011990"/>
    </source>
</evidence>
<accession>A0A8C9R121</accession>
<dbReference type="GeneTree" id="ENSGT00940000159196"/>
<dbReference type="PANTHER" id="PTHR43000">
    <property type="entry name" value="DTDP-D-GLUCOSE 4,6-DEHYDRATASE-RELATED"/>
    <property type="match status" value="1"/>
</dbReference>
<evidence type="ECO:0000256" key="1">
    <source>
        <dbReference type="ARBA" id="ARBA00001539"/>
    </source>
</evidence>
<dbReference type="Gene3D" id="3.90.25.10">
    <property type="entry name" value="UDP-galactose 4-epimerase, domain 1"/>
    <property type="match status" value="1"/>
</dbReference>
<dbReference type="OrthoDB" id="16464at2759"/>
<organism evidence="9 10">
    <name type="scientific">Scleropages formosus</name>
    <name type="common">Asian bonytongue</name>
    <name type="synonym">Osteoglossum formosum</name>
    <dbReference type="NCBI Taxonomy" id="113540"/>
    <lineage>
        <taxon>Eukaryota</taxon>
        <taxon>Metazoa</taxon>
        <taxon>Chordata</taxon>
        <taxon>Craniata</taxon>
        <taxon>Vertebrata</taxon>
        <taxon>Euteleostomi</taxon>
        <taxon>Actinopterygii</taxon>
        <taxon>Neopterygii</taxon>
        <taxon>Teleostei</taxon>
        <taxon>Osteoglossocephala</taxon>
        <taxon>Osteoglossomorpha</taxon>
        <taxon>Osteoglossiformes</taxon>
        <taxon>Osteoglossidae</taxon>
        <taxon>Scleropages</taxon>
    </lineage>
</organism>
<dbReference type="InterPro" id="IPR016040">
    <property type="entry name" value="NAD(P)-bd_dom"/>
</dbReference>
<comment type="similarity">
    <text evidence="3">Belongs to the NAD(P)-dependent epimerase/dehydratase family. dTDP-glucose dehydratase subfamily.</text>
</comment>
<evidence type="ECO:0000313" key="10">
    <source>
        <dbReference type="Proteomes" id="UP000694397"/>
    </source>
</evidence>
<name>A0A8C9R121_SCLFO</name>
<evidence type="ECO:0000256" key="7">
    <source>
        <dbReference type="ARBA" id="ARBA00067702"/>
    </source>
</evidence>
<comment type="catalytic activity">
    <reaction evidence="1">
        <text>dTDP-alpha-D-glucose = dTDP-4-dehydro-6-deoxy-alpha-D-glucose + H2O</text>
        <dbReference type="Rhea" id="RHEA:17221"/>
        <dbReference type="ChEBI" id="CHEBI:15377"/>
        <dbReference type="ChEBI" id="CHEBI:57477"/>
        <dbReference type="ChEBI" id="CHEBI:57649"/>
        <dbReference type="EC" id="4.2.1.46"/>
    </reaction>
</comment>
<evidence type="ECO:0000313" key="9">
    <source>
        <dbReference type="Ensembl" id="ENSSFOP00015008614.1"/>
    </source>
</evidence>
<dbReference type="Proteomes" id="UP000694397">
    <property type="component" value="Chromosome 12"/>
</dbReference>
<proteinExistence type="inferred from homology"/>
<dbReference type="Pfam" id="PF16363">
    <property type="entry name" value="GDP_Man_Dehyd"/>
    <property type="match status" value="1"/>
</dbReference>
<dbReference type="Ensembl" id="ENSSFOT00015008738.2">
    <property type="protein sequence ID" value="ENSSFOP00015008614.1"/>
    <property type="gene ID" value="ENSSFOG00015005632.2"/>
</dbReference>
<protein>
    <recommendedName>
        <fullName evidence="7">dTDP-D-glucose 4,6-dehydratase</fullName>
        <ecNumber evidence="4">4.2.1.46</ecNumber>
    </recommendedName>
</protein>
<sequence>MFVSHTRESSSAKPKGGVQKGVLVTGGAGFIGSHMIITLVEKFPQWQIINLDKLDSCSSLKNLSSVDQRPNYKFIQGDICNPYLINTLFERENIDIVFHFAAQTHVDHSFRWPAEFKRVNVDGTRVLLKAACEAGVEKFIYASTDEVYGESIDKECDEFCPRQPSNPYAASKAAAESIVLSYWKKYKLPVIVTRSNNVYGPHQYLEKVIPKFISLLLLNKKCPIQGSGLQSRHFLHTDDAIEAFLTVMEKGVPGEIYNMGSNFELSIIQLARELIKMMKSTSAEEDFNNWLDFVEDRPHNDLRYPMNSDKLQGLGWKPCVTWPEGIRKTVSRELAWWRFSIHEPASRVCCPGLGLDARNLSGAAGGRRAVAKLL</sequence>
<reference evidence="9" key="2">
    <citation type="submission" date="2025-08" db="UniProtKB">
        <authorList>
            <consortium name="Ensembl"/>
        </authorList>
    </citation>
    <scope>IDENTIFICATION</scope>
</reference>
<gene>
    <name evidence="9" type="primary">TGDS</name>
</gene>
<reference evidence="9 10" key="1">
    <citation type="submission" date="2019-04" db="EMBL/GenBank/DDBJ databases">
        <authorList>
            <consortium name="Wellcome Sanger Institute Data Sharing"/>
        </authorList>
    </citation>
    <scope>NUCLEOTIDE SEQUENCE [LARGE SCALE GENOMIC DNA]</scope>
</reference>
<feature type="domain" description="NAD(P)-binding" evidence="8">
    <location>
        <begin position="23"/>
        <end position="329"/>
    </location>
</feature>
<dbReference type="AlphaFoldDB" id="A0A8C9R121"/>
<dbReference type="InterPro" id="IPR036291">
    <property type="entry name" value="NAD(P)-bd_dom_sf"/>
</dbReference>
<evidence type="ECO:0000256" key="3">
    <source>
        <dbReference type="ARBA" id="ARBA00008178"/>
    </source>
</evidence>